<dbReference type="EMBL" id="BMGY01000010">
    <property type="protein sequence ID" value="GGH83969.1"/>
    <property type="molecule type" value="Genomic_DNA"/>
</dbReference>
<protein>
    <submittedName>
        <fullName evidence="1">Uncharacterized protein</fullName>
    </submittedName>
</protein>
<dbReference type="Proteomes" id="UP000637774">
    <property type="component" value="Unassembled WGS sequence"/>
</dbReference>
<reference evidence="2" key="1">
    <citation type="journal article" date="2019" name="Int. J. Syst. Evol. Microbiol.">
        <title>The Global Catalogue of Microorganisms (GCM) 10K type strain sequencing project: providing services to taxonomists for standard genome sequencing and annotation.</title>
        <authorList>
            <consortium name="The Broad Institute Genomics Platform"/>
            <consortium name="The Broad Institute Genome Sequencing Center for Infectious Disease"/>
            <person name="Wu L."/>
            <person name="Ma J."/>
        </authorList>
    </citation>
    <scope>NUCLEOTIDE SEQUENCE [LARGE SCALE GENOMIC DNA]</scope>
    <source>
        <strain evidence="2">CGMCC 1.14966</strain>
    </source>
</reference>
<sequence length="54" mass="5834">MLVLSFAGQGQQLNPAKLDSLLNGPAANKNLMALGHWLKNVIPLAEYRQGMGWG</sequence>
<evidence type="ECO:0000313" key="2">
    <source>
        <dbReference type="Proteomes" id="UP000637774"/>
    </source>
</evidence>
<accession>A0ABQ2A4M9</accession>
<proteinExistence type="predicted"/>
<name>A0ABQ2A4M9_9BACT</name>
<evidence type="ECO:0000313" key="1">
    <source>
        <dbReference type="EMBL" id="GGH83969.1"/>
    </source>
</evidence>
<keyword evidence="2" id="KW-1185">Reference proteome</keyword>
<comment type="caution">
    <text evidence="1">The sequence shown here is derived from an EMBL/GenBank/DDBJ whole genome shotgun (WGS) entry which is preliminary data.</text>
</comment>
<gene>
    <name evidence="1" type="ORF">GCM10011495_14800</name>
</gene>
<organism evidence="1 2">
    <name type="scientific">Hymenobacter frigidus</name>
    <dbReference type="NCBI Taxonomy" id="1524095"/>
    <lineage>
        <taxon>Bacteria</taxon>
        <taxon>Pseudomonadati</taxon>
        <taxon>Bacteroidota</taxon>
        <taxon>Cytophagia</taxon>
        <taxon>Cytophagales</taxon>
        <taxon>Hymenobacteraceae</taxon>
        <taxon>Hymenobacter</taxon>
    </lineage>
</organism>